<reference evidence="11 12" key="1">
    <citation type="journal article" date="2019" name="New Phytol.">
        <title>Comparative genomics reveals unique wood-decay strategies and fruiting body development in the Schizophyllaceae.</title>
        <authorList>
            <person name="Almasi E."/>
            <person name="Sahu N."/>
            <person name="Krizsan K."/>
            <person name="Balint B."/>
            <person name="Kovacs G.M."/>
            <person name="Kiss B."/>
            <person name="Cseklye J."/>
            <person name="Drula E."/>
            <person name="Henrissat B."/>
            <person name="Nagy I."/>
            <person name="Chovatia M."/>
            <person name="Adam C."/>
            <person name="LaButti K."/>
            <person name="Lipzen A."/>
            <person name="Riley R."/>
            <person name="Grigoriev I.V."/>
            <person name="Nagy L.G."/>
        </authorList>
    </citation>
    <scope>NUCLEOTIDE SEQUENCE [LARGE SCALE GENOMIC DNA]</scope>
    <source>
        <strain evidence="11 12">NL-1724</strain>
    </source>
</reference>
<keyword evidence="6" id="KW-0808">Transferase</keyword>
<keyword evidence="4" id="KW-0963">Cytoplasm</keyword>
<evidence type="ECO:0000256" key="7">
    <source>
        <dbReference type="ARBA" id="ARBA00022691"/>
    </source>
</evidence>
<comment type="subcellular location">
    <subcellularLocation>
        <location evidence="2">Cytoplasm</location>
    </subcellularLocation>
    <subcellularLocation>
        <location evidence="1">Nucleus</location>
    </subcellularLocation>
</comment>
<evidence type="ECO:0000313" key="12">
    <source>
        <dbReference type="Proteomes" id="UP000320762"/>
    </source>
</evidence>
<feature type="region of interest" description="Disordered" evidence="10">
    <location>
        <begin position="247"/>
        <end position="303"/>
    </location>
</feature>
<name>A0A550CZX7_9AGAR</name>
<protein>
    <recommendedName>
        <fullName evidence="3">protein-histidine N-methyltransferase</fullName>
        <ecNumber evidence="3">2.1.1.85</ecNumber>
    </recommendedName>
</protein>
<dbReference type="EC" id="2.1.1.85" evidence="3"/>
<dbReference type="GO" id="GO:0005737">
    <property type="term" value="C:cytoplasm"/>
    <property type="evidence" value="ECO:0007669"/>
    <property type="project" value="UniProtKB-SubCell"/>
</dbReference>
<evidence type="ECO:0000256" key="10">
    <source>
        <dbReference type="SAM" id="MobiDB-lite"/>
    </source>
</evidence>
<sequence length="486" mass="51027">MSFKFNFDLEDADTSALENMTLEDKPTESAESADLARSNLAACTRHSIEKLIETLPDVISYSPLDIPLASGRSLTLARRDLFDARYQLIAEADVALPTEGSTGEGDGVQSDQTRTPAFLDAPSDLVPGVYEGGLKTWECSLDLVDYLDGLKEASEGTSYGLVASSVWVGRRVLELGCGTAVPSLYLLHEIFKDERKPSDVPRTKITLQDYNASVLELITLPNVLIAWYLSPASAAYRASPDFAACQEKPEASQGKSAEAPNPALSSITEDEESAQTETDLPISPSPADAQLGNPSTTTLDATVPGDIHLTPTLKAAFLTTLAERNIELELVSGSWEGMLGKRSQAGEPGETTVDLEPYDLVLTSETIYRTASLEALIGVMRSACGAGSGSSTSSAVAPSVAAGSSSAAAASSPVAASSSSSSAPPSNIAPLSLPSSLVAAKVLYFGVGGGVPDFVRAVEEGGLGRVETVLERTKGVGRKVMRVDWQ</sequence>
<dbReference type="GO" id="GO:0018064">
    <property type="term" value="F:protein-L-histidine N-tele-methyltransferase activity"/>
    <property type="evidence" value="ECO:0007669"/>
    <property type="project" value="UniProtKB-EC"/>
</dbReference>
<evidence type="ECO:0000256" key="5">
    <source>
        <dbReference type="ARBA" id="ARBA00022603"/>
    </source>
</evidence>
<accession>A0A550CZX7</accession>
<dbReference type="OrthoDB" id="1723750at2759"/>
<dbReference type="GO" id="GO:0032259">
    <property type="term" value="P:methylation"/>
    <property type="evidence" value="ECO:0007669"/>
    <property type="project" value="UniProtKB-KW"/>
</dbReference>
<dbReference type="PANTHER" id="PTHR14614">
    <property type="entry name" value="HEPATOCELLULAR CARCINOMA-ASSOCIATED ANTIGEN"/>
    <property type="match status" value="1"/>
</dbReference>
<comment type="caution">
    <text evidence="11">The sequence shown here is derived from an EMBL/GenBank/DDBJ whole genome shotgun (WGS) entry which is preliminary data.</text>
</comment>
<evidence type="ECO:0000256" key="8">
    <source>
        <dbReference type="ARBA" id="ARBA00023242"/>
    </source>
</evidence>
<keyword evidence="7" id="KW-0949">S-adenosyl-L-methionine</keyword>
<dbReference type="Gene3D" id="3.40.50.150">
    <property type="entry name" value="Vaccinia Virus protein VP39"/>
    <property type="match status" value="1"/>
</dbReference>
<dbReference type="InterPro" id="IPR019410">
    <property type="entry name" value="Methyltransf_16"/>
</dbReference>
<evidence type="ECO:0000256" key="6">
    <source>
        <dbReference type="ARBA" id="ARBA00022679"/>
    </source>
</evidence>
<gene>
    <name evidence="11" type="ORF">BD626DRAFT_27476</name>
</gene>
<dbReference type="STRING" id="97359.A0A550CZX7"/>
<evidence type="ECO:0000256" key="9">
    <source>
        <dbReference type="ARBA" id="ARBA00038126"/>
    </source>
</evidence>
<evidence type="ECO:0000313" key="11">
    <source>
        <dbReference type="EMBL" id="TRM70340.1"/>
    </source>
</evidence>
<keyword evidence="8" id="KW-0539">Nucleus</keyword>
<keyword evidence="5" id="KW-0489">Methyltransferase</keyword>
<dbReference type="EMBL" id="VDMD01000001">
    <property type="protein sequence ID" value="TRM70340.1"/>
    <property type="molecule type" value="Genomic_DNA"/>
</dbReference>
<evidence type="ECO:0000256" key="4">
    <source>
        <dbReference type="ARBA" id="ARBA00022490"/>
    </source>
</evidence>
<proteinExistence type="inferred from homology"/>
<dbReference type="InterPro" id="IPR029063">
    <property type="entry name" value="SAM-dependent_MTases_sf"/>
</dbReference>
<organism evidence="11 12">
    <name type="scientific">Schizophyllum amplum</name>
    <dbReference type="NCBI Taxonomy" id="97359"/>
    <lineage>
        <taxon>Eukaryota</taxon>
        <taxon>Fungi</taxon>
        <taxon>Dikarya</taxon>
        <taxon>Basidiomycota</taxon>
        <taxon>Agaricomycotina</taxon>
        <taxon>Agaricomycetes</taxon>
        <taxon>Agaricomycetidae</taxon>
        <taxon>Agaricales</taxon>
        <taxon>Schizophyllaceae</taxon>
        <taxon>Schizophyllum</taxon>
    </lineage>
</organism>
<dbReference type="AlphaFoldDB" id="A0A550CZX7"/>
<evidence type="ECO:0000256" key="2">
    <source>
        <dbReference type="ARBA" id="ARBA00004496"/>
    </source>
</evidence>
<dbReference type="GO" id="GO:0005634">
    <property type="term" value="C:nucleus"/>
    <property type="evidence" value="ECO:0007669"/>
    <property type="project" value="UniProtKB-SubCell"/>
</dbReference>
<comment type="similarity">
    <text evidence="9">Belongs to the methyltransferase superfamily. METTL18 family.</text>
</comment>
<keyword evidence="12" id="KW-1185">Reference proteome</keyword>
<evidence type="ECO:0000256" key="3">
    <source>
        <dbReference type="ARBA" id="ARBA00012533"/>
    </source>
</evidence>
<dbReference type="PANTHER" id="PTHR14614:SF39">
    <property type="entry name" value="HISTIDINE PROTEIN METHYLTRANSFERASE 1 HOMOLOG"/>
    <property type="match status" value="1"/>
</dbReference>
<dbReference type="Proteomes" id="UP000320762">
    <property type="component" value="Unassembled WGS sequence"/>
</dbReference>
<evidence type="ECO:0000256" key="1">
    <source>
        <dbReference type="ARBA" id="ARBA00004123"/>
    </source>
</evidence>